<accession>A0A1B2IEI3</accession>
<dbReference type="EMBL" id="KX397369">
    <property type="protein sequence ID" value="ANZ49605.1"/>
    <property type="molecule type" value="Genomic_DNA"/>
</dbReference>
<dbReference type="OrthoDB" id="13825at10239"/>
<dbReference type="GeneID" id="29062097"/>
<evidence type="ECO:0000313" key="2">
    <source>
        <dbReference type="Proteomes" id="UP000202923"/>
    </source>
</evidence>
<protein>
    <recommendedName>
        <fullName evidence="3">CYTH domain-containing protein</fullName>
    </recommendedName>
</protein>
<dbReference type="Proteomes" id="UP000202923">
    <property type="component" value="Genome"/>
</dbReference>
<dbReference type="RefSeq" id="YP_009278858.1">
    <property type="nucleotide sequence ID" value="NC_031010.1"/>
</dbReference>
<gene>
    <name evidence="1" type="ORF">KWAN_253</name>
</gene>
<name>A0A1B2IEI3_9CAUD</name>
<reference evidence="1 2" key="1">
    <citation type="submission" date="2016-06" db="EMBL/GenBank/DDBJ databases">
        <authorList>
            <person name="Kjaerup R.B."/>
            <person name="Dalgaard T.S."/>
            <person name="Juul-Madsen H.R."/>
        </authorList>
    </citation>
    <scope>NUCLEOTIDE SEQUENCE [LARGE SCALE GENOMIC DNA]</scope>
</reference>
<proteinExistence type="predicted"/>
<evidence type="ECO:0008006" key="3">
    <source>
        <dbReference type="Google" id="ProtNLM"/>
    </source>
</evidence>
<evidence type="ECO:0000313" key="1">
    <source>
        <dbReference type="EMBL" id="ANZ49605.1"/>
    </source>
</evidence>
<organism evidence="1 2">
    <name type="scientific">Erwinia phage vB_EamM_Kwan</name>
    <dbReference type="NCBI Taxonomy" id="1883374"/>
    <lineage>
        <taxon>Viruses</taxon>
        <taxon>Duplodnaviria</taxon>
        <taxon>Heunggongvirae</taxon>
        <taxon>Uroviricota</taxon>
        <taxon>Caudoviricetes</taxon>
        <taxon>Chimalliviridae</taxon>
        <taxon>Wellingtonvirus</taxon>
        <taxon>Wellingtonvirus wellington</taxon>
    </lineage>
</organism>
<dbReference type="KEGG" id="vg:29062097"/>
<sequence>MSRLGNILAGMERDKEEGILKVARESVSVEKEREYCMWVRPTEEGWAWLQAQAGEYHLDVMMPMLGGRRRVRVHADKAELTVKTFQGQEREEENSDIGMKSALSFYGDDYLTHLVKRVTIDPTDEVKASGGKHWDIDVFYVSQGHPEIPDVEALKALFDTVAQGTSFGDWVKVELEVERFEMESIADVIPFAVAEAVPSKPSSPDLQEFLRYYWDAVTRL</sequence>